<organism evidence="2 3">
    <name type="scientific">Filimonas zeae</name>
    <dbReference type="NCBI Taxonomy" id="1737353"/>
    <lineage>
        <taxon>Bacteria</taxon>
        <taxon>Pseudomonadati</taxon>
        <taxon>Bacteroidota</taxon>
        <taxon>Chitinophagia</taxon>
        <taxon>Chitinophagales</taxon>
        <taxon>Chitinophagaceae</taxon>
        <taxon>Filimonas</taxon>
    </lineage>
</organism>
<dbReference type="AlphaFoldDB" id="A0A917J2X3"/>
<dbReference type="Proteomes" id="UP000627292">
    <property type="component" value="Unassembled WGS sequence"/>
</dbReference>
<feature type="transmembrane region" description="Helical" evidence="1">
    <location>
        <begin position="20"/>
        <end position="41"/>
    </location>
</feature>
<protein>
    <submittedName>
        <fullName evidence="2">Uncharacterized protein</fullName>
    </submittedName>
</protein>
<feature type="transmembrane region" description="Helical" evidence="1">
    <location>
        <begin position="195"/>
        <end position="215"/>
    </location>
</feature>
<accession>A0A917J2X3</accession>
<keyword evidence="1" id="KW-0812">Transmembrane</keyword>
<name>A0A917J2X3_9BACT</name>
<evidence type="ECO:0000313" key="2">
    <source>
        <dbReference type="EMBL" id="GGH76074.1"/>
    </source>
</evidence>
<reference evidence="2" key="1">
    <citation type="journal article" date="2014" name="Int. J. Syst. Evol. Microbiol.">
        <title>Complete genome sequence of Corynebacterium casei LMG S-19264T (=DSM 44701T), isolated from a smear-ripened cheese.</title>
        <authorList>
            <consortium name="US DOE Joint Genome Institute (JGI-PGF)"/>
            <person name="Walter F."/>
            <person name="Albersmeier A."/>
            <person name="Kalinowski J."/>
            <person name="Ruckert C."/>
        </authorList>
    </citation>
    <scope>NUCLEOTIDE SEQUENCE</scope>
    <source>
        <strain evidence="2">CGMCC 1.15290</strain>
    </source>
</reference>
<dbReference type="RefSeq" id="WP_188955726.1">
    <property type="nucleotide sequence ID" value="NZ_BMIB01000004.1"/>
</dbReference>
<feature type="transmembrane region" description="Helical" evidence="1">
    <location>
        <begin position="53"/>
        <end position="76"/>
    </location>
</feature>
<evidence type="ECO:0000256" key="1">
    <source>
        <dbReference type="SAM" id="Phobius"/>
    </source>
</evidence>
<gene>
    <name evidence="2" type="ORF">GCM10011379_40360</name>
</gene>
<keyword evidence="3" id="KW-1185">Reference proteome</keyword>
<comment type="caution">
    <text evidence="2">The sequence shown here is derived from an EMBL/GenBank/DDBJ whole genome shotgun (WGS) entry which is preliminary data.</text>
</comment>
<evidence type="ECO:0000313" key="3">
    <source>
        <dbReference type="Proteomes" id="UP000627292"/>
    </source>
</evidence>
<feature type="transmembrane region" description="Helical" evidence="1">
    <location>
        <begin position="221"/>
        <end position="247"/>
    </location>
</feature>
<reference evidence="2" key="2">
    <citation type="submission" date="2020-09" db="EMBL/GenBank/DDBJ databases">
        <authorList>
            <person name="Sun Q."/>
            <person name="Zhou Y."/>
        </authorList>
    </citation>
    <scope>NUCLEOTIDE SEQUENCE</scope>
    <source>
        <strain evidence="2">CGMCC 1.15290</strain>
    </source>
</reference>
<keyword evidence="1" id="KW-1133">Transmembrane helix</keyword>
<keyword evidence="1" id="KW-0472">Membrane</keyword>
<dbReference type="EMBL" id="BMIB01000004">
    <property type="protein sequence ID" value="GGH76074.1"/>
    <property type="molecule type" value="Genomic_DNA"/>
</dbReference>
<sequence length="329" mass="36632">MLITKTRWTIEPQRIVIRPFGLFFILGGVLAAIFIAIFFAFNGIGQQSPIGSAPFALFLLLILVAFILGGFTYILFDRTSGKMQKMLFGFIPVKTIPFNQLHGVNTVTQAAGGFNYRIFTRTDKFGKGTVISCGYSKDTDRNAVAFNNEVVPLIHQFLDAVAPLPAEKEVYISDYTYFTEADGVYTLKTSKVGGLVLGVPLLLVGIHECTPAAWLTNVTTFGKLAVCIFPIAMGLIFIAAAFTTISFNTRTRMVARKSPIRLNNQEHPFEHYVNFQSVRKTHNGIYTGTDVVMYFHKPGDKNAKGLLISSFRNSRKIERLMQEVASIMR</sequence>
<proteinExistence type="predicted"/>